<dbReference type="SUPFAM" id="SSF52540">
    <property type="entry name" value="P-loop containing nucleoside triphosphate hydrolases"/>
    <property type="match status" value="1"/>
</dbReference>
<organism evidence="1 2">
    <name type="scientific">Pectobacterium odoriferum</name>
    <dbReference type="NCBI Taxonomy" id="78398"/>
    <lineage>
        <taxon>Bacteria</taxon>
        <taxon>Pseudomonadati</taxon>
        <taxon>Pseudomonadota</taxon>
        <taxon>Gammaproteobacteria</taxon>
        <taxon>Enterobacterales</taxon>
        <taxon>Pectobacteriaceae</taxon>
        <taxon>Pectobacterium</taxon>
    </lineage>
</organism>
<protein>
    <recommendedName>
        <fullName evidence="3">RNA polymerase alpha subunit C-terminal domain-containing protein</fullName>
    </recommendedName>
</protein>
<dbReference type="AlphaFoldDB" id="A0ABD6VMR8"/>
<dbReference type="Proteomes" id="UP000237274">
    <property type="component" value="Unassembled WGS sequence"/>
</dbReference>
<dbReference type="InterPro" id="IPR027417">
    <property type="entry name" value="P-loop_NTPase"/>
</dbReference>
<accession>A0ABD6VMR8</accession>
<evidence type="ECO:0000313" key="1">
    <source>
        <dbReference type="EMBL" id="POE25780.1"/>
    </source>
</evidence>
<sequence>MSEFYLRTESIKQSDILSLSVVNSTDRGILDVLKSNEPCLLEGSRGTGKSFLMKVAELELEAGDESCVTVFVPFNMSSLITTEDNLQFYHWMMAKTLKYLLNKLRKIGVVVSGLTANLLSNDNNDTEERVESSLKEIVRLFEDSYKGKTSVDISTLPDIEDVKEAIQTICEDNGFDRVIFFFDEAAHVFRPEQQRQFFSLFKDLRSPYITCNAAIYPGVTHFGDSFEPIHDCIYKKLERSISESDYLQYFKDIVFKQSDDTLKKEIDNQRDLFNTLALSSGGNPRMLLRTIQDLSKLNASGVNSIIKSFYRNQIWAEHTDLGEKYKGHRDVIDWGRDFLENSVIPRVEEYNKTRREKGTDESTIYFWIHKDAPESVKESLRLLTYTGIIRKVDSSVRATRSELGTRYEIKYGCMLSLESNPHADSKEFYKNLSIKKFPEFGKNHAAYTGSEKLLKRDEQQYEESLRSLLKKSIDVLIALTQWQKERLKEIGINTIEELHNNSEDSLIEKIYGVGPTRARTMKNAATAELLEYISG</sequence>
<reference evidence="1 2" key="1">
    <citation type="submission" date="2017-01" db="EMBL/GenBank/DDBJ databases">
        <title>Comparative Genomics of 38 Pectobacterium strains comprising three species revealed the characteristics of Pectobacterium carotovorum.</title>
        <authorList>
            <person name="Xie H."/>
            <person name="Ma Y."/>
            <person name="Li X."/>
        </authorList>
    </citation>
    <scope>NUCLEOTIDE SEQUENCE [LARGE SCALE GENOMIC DNA]</scope>
    <source>
        <strain evidence="1 2">Q142</strain>
    </source>
</reference>
<gene>
    <name evidence="1" type="ORF">BV926_13840</name>
</gene>
<dbReference type="EMBL" id="MTAO01000009">
    <property type="protein sequence ID" value="POE25780.1"/>
    <property type="molecule type" value="Genomic_DNA"/>
</dbReference>
<dbReference type="Gene3D" id="3.40.50.300">
    <property type="entry name" value="P-loop containing nucleotide triphosphate hydrolases"/>
    <property type="match status" value="1"/>
</dbReference>
<dbReference type="RefSeq" id="WP_258029978.1">
    <property type="nucleotide sequence ID" value="NZ_MTAH01000011.1"/>
</dbReference>
<name>A0ABD6VMR8_9GAMM</name>
<evidence type="ECO:0000313" key="2">
    <source>
        <dbReference type="Proteomes" id="UP000237274"/>
    </source>
</evidence>
<evidence type="ECO:0008006" key="3">
    <source>
        <dbReference type="Google" id="ProtNLM"/>
    </source>
</evidence>
<comment type="caution">
    <text evidence="1">The sequence shown here is derived from an EMBL/GenBank/DDBJ whole genome shotgun (WGS) entry which is preliminary data.</text>
</comment>
<proteinExistence type="predicted"/>